<comment type="caution">
    <text evidence="3">The sequence shown here is derived from an EMBL/GenBank/DDBJ whole genome shotgun (WGS) entry which is preliminary data.</text>
</comment>
<dbReference type="GO" id="GO:0004077">
    <property type="term" value="F:biotin--[biotin carboxyl-carrier protein] ligase activity"/>
    <property type="evidence" value="ECO:0007669"/>
    <property type="project" value="UniProtKB-EC"/>
</dbReference>
<name>A0A9D1V1K3_9BACT</name>
<evidence type="ECO:0000256" key="1">
    <source>
        <dbReference type="ARBA" id="ARBA00022598"/>
    </source>
</evidence>
<proteinExistence type="predicted"/>
<organism evidence="3 4">
    <name type="scientific">Candidatus Odoribacter faecigallinarum</name>
    <dbReference type="NCBI Taxonomy" id="2838706"/>
    <lineage>
        <taxon>Bacteria</taxon>
        <taxon>Pseudomonadati</taxon>
        <taxon>Bacteroidota</taxon>
        <taxon>Bacteroidia</taxon>
        <taxon>Bacteroidales</taxon>
        <taxon>Odoribacteraceae</taxon>
        <taxon>Odoribacter</taxon>
    </lineage>
</organism>
<dbReference type="PANTHER" id="PTHR12835:SF5">
    <property type="entry name" value="BIOTIN--PROTEIN LIGASE"/>
    <property type="match status" value="1"/>
</dbReference>
<keyword evidence="1 3" id="KW-0436">Ligase</keyword>
<dbReference type="AlphaFoldDB" id="A0A9D1V1K3"/>
<dbReference type="EMBL" id="DXFT01000194">
    <property type="protein sequence ID" value="HIX04397.1"/>
    <property type="molecule type" value="Genomic_DNA"/>
</dbReference>
<evidence type="ECO:0000313" key="3">
    <source>
        <dbReference type="EMBL" id="HIX04397.1"/>
    </source>
</evidence>
<dbReference type="EC" id="6.3.4.15" evidence="3"/>
<reference evidence="3" key="2">
    <citation type="submission" date="2021-04" db="EMBL/GenBank/DDBJ databases">
        <authorList>
            <person name="Gilroy R."/>
        </authorList>
    </citation>
    <scope>NUCLEOTIDE SEQUENCE</scope>
    <source>
        <strain evidence="3">23274</strain>
    </source>
</reference>
<dbReference type="SUPFAM" id="SSF55681">
    <property type="entry name" value="Class II aaRS and biotin synthetases"/>
    <property type="match status" value="1"/>
</dbReference>
<dbReference type="Proteomes" id="UP000824202">
    <property type="component" value="Unassembled WGS sequence"/>
</dbReference>
<protein>
    <submittedName>
        <fullName evidence="3">Biotin--[acetyl-CoA-carboxylase] ligase</fullName>
        <ecNumber evidence="3">6.3.4.15</ecNumber>
    </submittedName>
</protein>
<dbReference type="CDD" id="cd16442">
    <property type="entry name" value="BPL"/>
    <property type="match status" value="1"/>
</dbReference>
<feature type="domain" description="BPL/LPL catalytic" evidence="2">
    <location>
        <begin position="1"/>
        <end position="184"/>
    </location>
</feature>
<sequence length="247" mass="27613">MKCYKVGNFLVQEYGELDSTNTLAENLPQQELKDRMVILARRQTQGRGQAGNSWESEPDKNIAITIILKPEYLEAGKQFAVSMAVALGCYDFLCRHVDGVSVKWPNDIYVGDRKIAGILIEHRVAGACIAASLCGIGLNVNQREFLSDAPNPVSLWQLTGKELPLDQALEELLVYIDARYARICDYEGLQKDFLACLYRAEGVYGWRDSGGSFQASIAGLDEYGQLRLLDTEGKERVYAFKEVVYLP</sequence>
<dbReference type="PROSITE" id="PS51733">
    <property type="entry name" value="BPL_LPL_CATALYTIC"/>
    <property type="match status" value="1"/>
</dbReference>
<dbReference type="GO" id="GO:0005737">
    <property type="term" value="C:cytoplasm"/>
    <property type="evidence" value="ECO:0007669"/>
    <property type="project" value="TreeGrafter"/>
</dbReference>
<evidence type="ECO:0000259" key="2">
    <source>
        <dbReference type="PROSITE" id="PS51733"/>
    </source>
</evidence>
<dbReference type="InterPro" id="IPR045864">
    <property type="entry name" value="aa-tRNA-synth_II/BPL/LPL"/>
</dbReference>
<dbReference type="PANTHER" id="PTHR12835">
    <property type="entry name" value="BIOTIN PROTEIN LIGASE"/>
    <property type="match status" value="1"/>
</dbReference>
<dbReference type="InterPro" id="IPR004143">
    <property type="entry name" value="BPL_LPL_catalytic"/>
</dbReference>
<dbReference type="Pfam" id="PF03099">
    <property type="entry name" value="BPL_LplA_LipB"/>
    <property type="match status" value="1"/>
</dbReference>
<accession>A0A9D1V1K3</accession>
<dbReference type="InterPro" id="IPR004408">
    <property type="entry name" value="Biotin_CoA_COase_ligase"/>
</dbReference>
<gene>
    <name evidence="3" type="ORF">H9863_09845</name>
</gene>
<evidence type="ECO:0000313" key="4">
    <source>
        <dbReference type="Proteomes" id="UP000824202"/>
    </source>
</evidence>
<dbReference type="Gene3D" id="3.30.930.10">
    <property type="entry name" value="Bira Bifunctional Protein, Domain 2"/>
    <property type="match status" value="1"/>
</dbReference>
<reference evidence="3" key="1">
    <citation type="journal article" date="2021" name="PeerJ">
        <title>Extensive microbial diversity within the chicken gut microbiome revealed by metagenomics and culture.</title>
        <authorList>
            <person name="Gilroy R."/>
            <person name="Ravi A."/>
            <person name="Getino M."/>
            <person name="Pursley I."/>
            <person name="Horton D.L."/>
            <person name="Alikhan N.F."/>
            <person name="Baker D."/>
            <person name="Gharbi K."/>
            <person name="Hall N."/>
            <person name="Watson M."/>
            <person name="Adriaenssens E.M."/>
            <person name="Foster-Nyarko E."/>
            <person name="Jarju S."/>
            <person name="Secka A."/>
            <person name="Antonio M."/>
            <person name="Oren A."/>
            <person name="Chaudhuri R.R."/>
            <person name="La Ragione R."/>
            <person name="Hildebrand F."/>
            <person name="Pallen M.J."/>
        </authorList>
    </citation>
    <scope>NUCLEOTIDE SEQUENCE</scope>
    <source>
        <strain evidence="3">23274</strain>
    </source>
</reference>
<dbReference type="NCBIfam" id="TIGR00121">
    <property type="entry name" value="birA_ligase"/>
    <property type="match status" value="1"/>
</dbReference>